<dbReference type="EMBL" id="CP123584">
    <property type="protein sequence ID" value="WZK90342.1"/>
    <property type="molecule type" value="Genomic_DNA"/>
</dbReference>
<feature type="region of interest" description="Disordered" evidence="4">
    <location>
        <begin position="1"/>
        <end position="34"/>
    </location>
</feature>
<feature type="compositionally biased region" description="Basic residues" evidence="4">
    <location>
        <begin position="1"/>
        <end position="10"/>
    </location>
</feature>
<organism evidence="5 6">
    <name type="scientific">Aliisedimentitalea scapharcae</name>
    <dbReference type="NCBI Taxonomy" id="1524259"/>
    <lineage>
        <taxon>Bacteria</taxon>
        <taxon>Pseudomonadati</taxon>
        <taxon>Pseudomonadota</taxon>
        <taxon>Alphaproteobacteria</taxon>
        <taxon>Rhodobacterales</taxon>
        <taxon>Roseobacteraceae</taxon>
        <taxon>Aliisedimentitalea</taxon>
    </lineage>
</organism>
<dbReference type="InterPro" id="IPR010426">
    <property type="entry name" value="MTTB_MeTrfase"/>
</dbReference>
<dbReference type="Proteomes" id="UP001623232">
    <property type="component" value="Chromosome"/>
</dbReference>
<comment type="similarity">
    <text evidence="1">Belongs to the trimethylamine methyltransferase family.</text>
</comment>
<dbReference type="Pfam" id="PF06253">
    <property type="entry name" value="MTTB"/>
    <property type="match status" value="1"/>
</dbReference>
<evidence type="ECO:0000256" key="1">
    <source>
        <dbReference type="ARBA" id="ARBA00007137"/>
    </source>
</evidence>
<dbReference type="GO" id="GO:0032259">
    <property type="term" value="P:methylation"/>
    <property type="evidence" value="ECO:0007669"/>
    <property type="project" value="UniProtKB-KW"/>
</dbReference>
<gene>
    <name evidence="5" type="ORF">QEZ52_07305</name>
</gene>
<keyword evidence="6" id="KW-1185">Reference proteome</keyword>
<name>A0ABZ2XWM8_9RHOB</name>
<dbReference type="Gene3D" id="3.20.20.480">
    <property type="entry name" value="Trimethylamine methyltransferase-like"/>
    <property type="match status" value="1"/>
</dbReference>
<accession>A0ABZ2XWM8</accession>
<proteinExistence type="inferred from homology"/>
<evidence type="ECO:0000313" key="6">
    <source>
        <dbReference type="Proteomes" id="UP001623232"/>
    </source>
</evidence>
<keyword evidence="3" id="KW-0808">Transferase</keyword>
<reference evidence="5 6" key="1">
    <citation type="submission" date="2023-04" db="EMBL/GenBank/DDBJ databases">
        <title>Complete genome sequence of Alisedimentitalea scapharcae.</title>
        <authorList>
            <person name="Rong J.-C."/>
            <person name="Yi M.-L."/>
            <person name="Zhao Q."/>
        </authorList>
    </citation>
    <scope>NUCLEOTIDE SEQUENCE [LARGE SCALE GENOMIC DNA]</scope>
    <source>
        <strain evidence="5 6">KCTC 42119</strain>
    </source>
</reference>
<evidence type="ECO:0000256" key="4">
    <source>
        <dbReference type="SAM" id="MobiDB-lite"/>
    </source>
</evidence>
<protein>
    <submittedName>
        <fullName evidence="5">Trimethylamine methyltransferase family protein</fullName>
    </submittedName>
</protein>
<dbReference type="GO" id="GO:0008168">
    <property type="term" value="F:methyltransferase activity"/>
    <property type="evidence" value="ECO:0007669"/>
    <property type="project" value="UniProtKB-KW"/>
</dbReference>
<dbReference type="InterPro" id="IPR038601">
    <property type="entry name" value="MttB-like_sf"/>
</dbReference>
<evidence type="ECO:0000313" key="5">
    <source>
        <dbReference type="EMBL" id="WZK90342.1"/>
    </source>
</evidence>
<sequence>MQQARKRGGRKERLALRAAPPQVNPCPPGQSGGAYRPLSETDLHSIYDTALRLLAELGMGEVPDRLHRDLLAAGASDAGNGRVLFPRALIEDAIAAAAKIFVLHGRDPDRSIEVGGDKVYFGTGGAAVQTLDLDSGLYRPSTLLDLHDFTRLQDRLTNVAWFTRCCVATDVPDVLDLDVNTAYALMRNTTKPVATSFTVAENVDPIVKMLDIAAGGEGAFARRPFLKAHISPVISPMRYGEDAVDVVYECIRHNIPMSCITAAQAGATAPATMAGFLAQSLAETLASLVMVHAIKPGYPMVFSNWPLVIDLRTGAFSGGGGETALLNAASAQLSNWLGLPSGVAASMSDAKAIDAQYGVEKGLTSLAAALAGGNLIYESSGMTAALLGVSFEAFVLDDEMHAHTYRVLRGVEVSDDTLGFDAICQSVLGEGHFLGGAHTLQAMERDYFYPPLADRDEPRSWAISGARDAWSVAKDKAREILMVHQPDYLSETQDRAIRDRFKILP</sequence>
<evidence type="ECO:0000256" key="3">
    <source>
        <dbReference type="ARBA" id="ARBA00022679"/>
    </source>
</evidence>
<dbReference type="RefSeq" id="WP_406649000.1">
    <property type="nucleotide sequence ID" value="NZ_CP123584.1"/>
</dbReference>
<keyword evidence="2 5" id="KW-0489">Methyltransferase</keyword>
<evidence type="ECO:0000256" key="2">
    <source>
        <dbReference type="ARBA" id="ARBA00022603"/>
    </source>
</evidence>